<evidence type="ECO:0000313" key="3">
    <source>
        <dbReference type="Proteomes" id="UP000463939"/>
    </source>
</evidence>
<gene>
    <name evidence="2" type="primary">rapK</name>
    <name evidence="2" type="ORF">SFSGTM_28320</name>
</gene>
<dbReference type="Proteomes" id="UP000463939">
    <property type="component" value="Chromosome"/>
</dbReference>
<evidence type="ECO:0000259" key="1">
    <source>
        <dbReference type="Pfam" id="PF21168"/>
    </source>
</evidence>
<accession>A0A809RMX0</accession>
<dbReference type="AlphaFoldDB" id="A0A809RMX0"/>
<dbReference type="Gene3D" id="3.30.1330.40">
    <property type="entry name" value="RutC-like"/>
    <property type="match status" value="1"/>
</dbReference>
<name>A0A809RMX0_9PROT</name>
<dbReference type="InterPro" id="IPR035959">
    <property type="entry name" value="RutC-like_sf"/>
</dbReference>
<reference evidence="3" key="1">
    <citation type="submission" date="2019-11" db="EMBL/GenBank/DDBJ databases">
        <title>Isolation and characterization of a novel species in the genus Sulfuriferula.</title>
        <authorList>
            <person name="Mochizuki J."/>
            <person name="Kojima H."/>
            <person name="Fukui M."/>
        </authorList>
    </citation>
    <scope>NUCLEOTIDE SEQUENCE [LARGE SCALE GENOMIC DNA]</scope>
    <source>
        <strain evidence="3">SGTM</strain>
    </source>
</reference>
<dbReference type="CDD" id="cd06153">
    <property type="entry name" value="YjgF_YER057c_UK114_like_5"/>
    <property type="match status" value="1"/>
</dbReference>
<evidence type="ECO:0000313" key="2">
    <source>
        <dbReference type="EMBL" id="BBP02124.1"/>
    </source>
</evidence>
<dbReference type="EMBL" id="AP021881">
    <property type="protein sequence ID" value="BBP02124.1"/>
    <property type="molecule type" value="Genomic_DNA"/>
</dbReference>
<keyword evidence="3" id="KW-1185">Reference proteome</keyword>
<sequence>MIKPVASHLQNEYLPYAELQQQPAEWWAQVLGVVCFGEQLPVVNGAVLSVTLPPLLTAGAICEVWQSAAPVTSGQEGNIQYRCNDEFVFGVVTLEEADFSGDESSSALQLAAALAYRQIVSLLDTLRFPHVVRFWNYMSDINGHSHGLERYRQFNVGRQAGLLAQGRSVTGGLPAACALGASAGPLSIAFLAGKVAPIAIENPRQLNACAYPPVYGPRSPTFSRAALLPWSGGACLFISGTASIVGHESLHLGNVVAQTQEALENIAAVLEVANRQLACGRFDLRDLHYTVYVKHAADLDKVRAVLNAVAGTDIQVIYLQADVCRQELLVEIEAARGLSCTVSA</sequence>
<dbReference type="RefSeq" id="WP_232525992.1">
    <property type="nucleotide sequence ID" value="NZ_AP021881.1"/>
</dbReference>
<protein>
    <submittedName>
        <fullName evidence="2">Pteridine-dependent deoxygenase like protein</fullName>
    </submittedName>
</protein>
<dbReference type="InterPro" id="IPR049368">
    <property type="entry name" value="FkbO_Hyg5-like_N"/>
</dbReference>
<feature type="domain" description="Chorismatase FkbO/Hyg5-like N-terminal" evidence="1">
    <location>
        <begin position="63"/>
        <end position="192"/>
    </location>
</feature>
<organism evidence="2 3">
    <name type="scientific">Sulfuriferula nivalis</name>
    <dbReference type="NCBI Taxonomy" id="2675298"/>
    <lineage>
        <taxon>Bacteria</taxon>
        <taxon>Pseudomonadati</taxon>
        <taxon>Pseudomonadota</taxon>
        <taxon>Betaproteobacteria</taxon>
        <taxon>Nitrosomonadales</taxon>
        <taxon>Sulfuricellaceae</taxon>
        <taxon>Sulfuriferula</taxon>
    </lineage>
</organism>
<proteinExistence type="predicted"/>
<dbReference type="KEGG" id="sniv:SFSGTM_28320"/>
<dbReference type="Pfam" id="PF21168">
    <property type="entry name" value="FkbO_Hyg5-like_N"/>
    <property type="match status" value="1"/>
</dbReference>
<dbReference type="SUPFAM" id="SSF55298">
    <property type="entry name" value="YjgF-like"/>
    <property type="match status" value="1"/>
</dbReference>